<proteinExistence type="predicted"/>
<evidence type="ECO:0008006" key="4">
    <source>
        <dbReference type="Google" id="ProtNLM"/>
    </source>
</evidence>
<accession>W4HPJ7</accession>
<dbReference type="STRING" id="1379903.ATO8_04061"/>
<dbReference type="RefSeq" id="WP_043842267.1">
    <property type="nucleotide sequence ID" value="NZ_AQQW01000002.1"/>
</dbReference>
<dbReference type="InterPro" id="IPR010412">
    <property type="entry name" value="DUF1007"/>
</dbReference>
<dbReference type="Proteomes" id="UP000019063">
    <property type="component" value="Unassembled WGS sequence"/>
</dbReference>
<feature type="signal peptide" evidence="1">
    <location>
        <begin position="1"/>
        <end position="19"/>
    </location>
</feature>
<sequence>MIRTVATAALILVPASLTAHPHVFVDSELTVEVDDAGRITGTRMTWTYDEFFTLLILEDMGLDADADGQLTEDERAALLNFDFETWPEGFEGDLYLYAADGTQVPLGHPDSISADVVDGKIVSTHTRTVDAAPAEGATLRQYDPTYYVAYTLQTVAVDGPCTASVDAPDPDAGEEALAQALEEASEDQFEVLELGIHYADEIRLSCGSSS</sequence>
<evidence type="ECO:0000313" key="3">
    <source>
        <dbReference type="Proteomes" id="UP000019063"/>
    </source>
</evidence>
<dbReference type="AlphaFoldDB" id="W4HPJ7"/>
<reference evidence="2 3" key="1">
    <citation type="journal article" date="2014" name="Antonie Van Leeuwenhoek">
        <title>Roseivivax atlanticus sp. nov., isolated from surface seawater of the Atlantic Ocean.</title>
        <authorList>
            <person name="Li G."/>
            <person name="Lai Q."/>
            <person name="Liu X."/>
            <person name="Sun F."/>
            <person name="Shao Z."/>
        </authorList>
    </citation>
    <scope>NUCLEOTIDE SEQUENCE [LARGE SCALE GENOMIC DNA]</scope>
    <source>
        <strain evidence="2 3">22II-s10s</strain>
    </source>
</reference>
<name>W4HPJ7_9RHOB</name>
<gene>
    <name evidence="2" type="ORF">ATO8_04061</name>
</gene>
<dbReference type="OrthoDB" id="1679673at2"/>
<evidence type="ECO:0000313" key="2">
    <source>
        <dbReference type="EMBL" id="ETW14036.1"/>
    </source>
</evidence>
<keyword evidence="3" id="KW-1185">Reference proteome</keyword>
<protein>
    <recommendedName>
        <fullName evidence="4">Polyphosphate kinase</fullName>
    </recommendedName>
</protein>
<keyword evidence="1" id="KW-0732">Signal</keyword>
<feature type="chain" id="PRO_5004842330" description="Polyphosphate kinase" evidence="1">
    <location>
        <begin position="20"/>
        <end position="210"/>
    </location>
</feature>
<dbReference type="eggNOG" id="COG3683">
    <property type="taxonomic scope" value="Bacteria"/>
</dbReference>
<organism evidence="2 3">
    <name type="scientific">Roseivivax marinus</name>
    <dbReference type="NCBI Taxonomy" id="1379903"/>
    <lineage>
        <taxon>Bacteria</taxon>
        <taxon>Pseudomonadati</taxon>
        <taxon>Pseudomonadota</taxon>
        <taxon>Alphaproteobacteria</taxon>
        <taxon>Rhodobacterales</taxon>
        <taxon>Roseobacteraceae</taxon>
        <taxon>Roseivivax</taxon>
    </lineage>
</organism>
<dbReference type="EMBL" id="AQQW01000002">
    <property type="protein sequence ID" value="ETW14036.1"/>
    <property type="molecule type" value="Genomic_DNA"/>
</dbReference>
<comment type="caution">
    <text evidence="2">The sequence shown here is derived from an EMBL/GenBank/DDBJ whole genome shotgun (WGS) entry which is preliminary data.</text>
</comment>
<evidence type="ECO:0000256" key="1">
    <source>
        <dbReference type="SAM" id="SignalP"/>
    </source>
</evidence>
<dbReference type="Pfam" id="PF06226">
    <property type="entry name" value="DUF1007"/>
    <property type="match status" value="1"/>
</dbReference>